<dbReference type="SUPFAM" id="SSF53901">
    <property type="entry name" value="Thiolase-like"/>
    <property type="match status" value="1"/>
</dbReference>
<dbReference type="Pfam" id="PF00108">
    <property type="entry name" value="Thiolase_N"/>
    <property type="match status" value="1"/>
</dbReference>
<evidence type="ECO:0000259" key="2">
    <source>
        <dbReference type="Pfam" id="PF22691"/>
    </source>
</evidence>
<dbReference type="InParanoid" id="A0A0D2K1P4"/>
<organism evidence="3 4">
    <name type="scientific">Dethiosulfatarculus sandiegensis</name>
    <dbReference type="NCBI Taxonomy" id="1429043"/>
    <lineage>
        <taxon>Bacteria</taxon>
        <taxon>Pseudomonadati</taxon>
        <taxon>Thermodesulfobacteriota</taxon>
        <taxon>Desulfarculia</taxon>
        <taxon>Desulfarculales</taxon>
        <taxon>Desulfarculaceae</taxon>
        <taxon>Dethiosulfatarculus</taxon>
    </lineage>
</organism>
<dbReference type="RefSeq" id="WP_052514760.1">
    <property type="nucleotide sequence ID" value="NZ_AZAC01000002.1"/>
</dbReference>
<dbReference type="Proteomes" id="UP000032233">
    <property type="component" value="Unassembled WGS sequence"/>
</dbReference>
<feature type="domain" description="Thiolase N-terminal" evidence="1">
    <location>
        <begin position="5"/>
        <end position="224"/>
    </location>
</feature>
<dbReference type="PANTHER" id="PTHR42870:SF1">
    <property type="entry name" value="NON-SPECIFIC LIPID-TRANSFER PROTEIN-LIKE 2"/>
    <property type="match status" value="1"/>
</dbReference>
<evidence type="ECO:0000313" key="3">
    <source>
        <dbReference type="EMBL" id="KIX15600.1"/>
    </source>
</evidence>
<feature type="domain" description="Thiolase C-terminal" evidence="2">
    <location>
        <begin position="234"/>
        <end position="379"/>
    </location>
</feature>
<dbReference type="Gene3D" id="3.40.47.10">
    <property type="match status" value="1"/>
</dbReference>
<dbReference type="PATRIC" id="fig|1429043.3.peg.552"/>
<dbReference type="CDD" id="cd00829">
    <property type="entry name" value="SCP-x_thiolase"/>
    <property type="match status" value="1"/>
</dbReference>
<evidence type="ECO:0000313" key="4">
    <source>
        <dbReference type="Proteomes" id="UP000032233"/>
    </source>
</evidence>
<gene>
    <name evidence="3" type="ORF">X474_02635</name>
</gene>
<comment type="caution">
    <text evidence="3">The sequence shown here is derived from an EMBL/GenBank/DDBJ whole genome shotgun (WGS) entry which is preliminary data.</text>
</comment>
<proteinExistence type="predicted"/>
<dbReference type="AlphaFoldDB" id="A0A0D2K1P4"/>
<keyword evidence="4" id="KW-1185">Reference proteome</keyword>
<dbReference type="Pfam" id="PF22691">
    <property type="entry name" value="Thiolase_C_1"/>
    <property type="match status" value="1"/>
</dbReference>
<dbReference type="GO" id="GO:0016747">
    <property type="term" value="F:acyltransferase activity, transferring groups other than amino-acyl groups"/>
    <property type="evidence" value="ECO:0007669"/>
    <property type="project" value="InterPro"/>
</dbReference>
<dbReference type="InterPro" id="IPR016039">
    <property type="entry name" value="Thiolase-like"/>
</dbReference>
<accession>A0A0D2K1P4</accession>
<dbReference type="EMBL" id="AZAC01000002">
    <property type="protein sequence ID" value="KIX15600.1"/>
    <property type="molecule type" value="Genomic_DNA"/>
</dbReference>
<sequence length="517" mass="54755">MPQPVYVAGAALTPFGRSRESLVDLLAAAAKGAMDQAGVKELDAVYLGVMNPEGFTGDGNLSVSLADRLNISGAASSRVETASSTGAGALESAFFAVASGYCTNVLVVAGEKMTGLSTKAATRLLAQVIDKGERRYGASMPGLAGLIARAYAEAHGMAEERLLEGLCMVAMKNHARGALNPYAQFRKEITPEKYFSSRKVADPLCLYDCAPITDGAAAVVLSREKGAVRLAGVGHATDSSAVTRRGSLTSFNSTRQAAMRAYAMARINPQEVDFAEVHDAFTMFEVIGSEDLGFFPPGGGLEAALEGRTSVGGEIPINCSGGLKARGHPVGASGLAQVVEACWLLTGEVEKPQRLGFKPQVALTQSIGGLGNNNLVSILTLAAREIDEEGPWQPSFAPALAPLTRARPEPPPGQAHGRLLSHTVLHNPPEGFEAPLRLGLVRTKAGWGSLAHLKAGENPVLGGKVVLELQKGFYQARAVSDLAVPWLKARDLWRSLPVLARRFKRRRINRDKERQAE</sequence>
<protein>
    <submittedName>
        <fullName evidence="3">Thiolase</fullName>
    </submittedName>
</protein>
<evidence type="ECO:0000259" key="1">
    <source>
        <dbReference type="Pfam" id="PF00108"/>
    </source>
</evidence>
<dbReference type="InterPro" id="IPR055140">
    <property type="entry name" value="Thiolase_C_2"/>
</dbReference>
<reference evidence="3 4" key="1">
    <citation type="submission" date="2013-11" db="EMBL/GenBank/DDBJ databases">
        <title>Metagenomic analysis of a methanogenic consortium involved in long chain n-alkane degradation.</title>
        <authorList>
            <person name="Davidova I.A."/>
            <person name="Callaghan A.V."/>
            <person name="Wawrik B."/>
            <person name="Pruitt S."/>
            <person name="Marks C."/>
            <person name="Duncan K.E."/>
            <person name="Suflita J.M."/>
        </authorList>
    </citation>
    <scope>NUCLEOTIDE SEQUENCE [LARGE SCALE GENOMIC DNA]</scope>
    <source>
        <strain evidence="3 4">SPR</strain>
    </source>
</reference>
<dbReference type="STRING" id="1429043.X474_02635"/>
<name>A0A0D2K1P4_9BACT</name>
<dbReference type="InterPro" id="IPR020616">
    <property type="entry name" value="Thiolase_N"/>
</dbReference>
<dbReference type="PANTHER" id="PTHR42870">
    <property type="entry name" value="ACETYL-COA C-ACETYLTRANSFERASE"/>
    <property type="match status" value="1"/>
</dbReference>
<dbReference type="OrthoDB" id="9785768at2"/>